<accession>A0A345UP06</accession>
<evidence type="ECO:0000259" key="3">
    <source>
        <dbReference type="SMART" id="SM00849"/>
    </source>
</evidence>
<dbReference type="Proteomes" id="UP000254808">
    <property type="component" value="Chromosome"/>
</dbReference>
<dbReference type="PANTHER" id="PTHR43546:SF3">
    <property type="entry name" value="UPF0173 METAL-DEPENDENT HYDROLASE MJ1163"/>
    <property type="match status" value="1"/>
</dbReference>
<dbReference type="OrthoDB" id="9789133at2"/>
<evidence type="ECO:0000313" key="5">
    <source>
        <dbReference type="Proteomes" id="UP000254808"/>
    </source>
</evidence>
<dbReference type="InterPro" id="IPR036866">
    <property type="entry name" value="RibonucZ/Hydroxyglut_hydro"/>
</dbReference>
<feature type="domain" description="Metallo-beta-lactamase" evidence="3">
    <location>
        <begin position="11"/>
        <end position="197"/>
    </location>
</feature>
<dbReference type="Gene3D" id="3.60.15.10">
    <property type="entry name" value="Ribonuclease Z/Hydroxyacylglutathione hydrolase-like"/>
    <property type="match status" value="1"/>
</dbReference>
<dbReference type="EMBL" id="CP027806">
    <property type="protein sequence ID" value="AXJ02208.1"/>
    <property type="molecule type" value="Genomic_DNA"/>
</dbReference>
<dbReference type="AlphaFoldDB" id="A0A345UP06"/>
<evidence type="ECO:0000313" key="4">
    <source>
        <dbReference type="EMBL" id="AXJ02208.1"/>
    </source>
</evidence>
<dbReference type="InterPro" id="IPR022877">
    <property type="entry name" value="UPF0173"/>
</dbReference>
<proteinExistence type="inferred from homology"/>
<dbReference type="KEGG" id="cprv:CYPRO_2971"/>
<dbReference type="SMART" id="SM00849">
    <property type="entry name" value="Lactamase_B"/>
    <property type="match status" value="1"/>
</dbReference>
<dbReference type="InterPro" id="IPR001279">
    <property type="entry name" value="Metallo-B-lactamas"/>
</dbReference>
<keyword evidence="1 2" id="KW-0378">Hydrolase</keyword>
<dbReference type="GO" id="GO:0016787">
    <property type="term" value="F:hydrolase activity"/>
    <property type="evidence" value="ECO:0007669"/>
    <property type="project" value="UniProtKB-UniRule"/>
</dbReference>
<sequence>MSSALNITFLGHSAFKITTPEGCVILIDPFLSQNPSTPEDLKKQNKADYILLTHGHEDHVGDTLEIAAQTGATVVSTVELSGLLKSDGLEASQAAEFNKGGTLKFSEFSVTLTNANHSSSFGGRYAGEAGGLVLRFTDGSCIYHAGDTNIMPDFSLYADLYAPDIVMLPIGDHYTMGPVEAAMAAAMIKTKKVIPMHYGTFPVLTGSPETFKTEVDKRTGGASEVVILQPGESV</sequence>
<dbReference type="SUPFAM" id="SSF56281">
    <property type="entry name" value="Metallo-hydrolase/oxidoreductase"/>
    <property type="match status" value="1"/>
</dbReference>
<comment type="similarity">
    <text evidence="2">Belongs to the UPF0173 family.</text>
</comment>
<dbReference type="InterPro" id="IPR050114">
    <property type="entry name" value="UPF0173_UPF0282_UlaG_hydrolase"/>
</dbReference>
<dbReference type="Pfam" id="PF13483">
    <property type="entry name" value="Lactamase_B_3"/>
    <property type="match status" value="1"/>
</dbReference>
<protein>
    <recommendedName>
        <fullName evidence="2">UPF0173 metal-dependent hydrolase CYPRO_2971</fullName>
    </recommendedName>
</protein>
<dbReference type="PANTHER" id="PTHR43546">
    <property type="entry name" value="UPF0173 METAL-DEPENDENT HYDROLASE MJ1163-RELATED"/>
    <property type="match status" value="1"/>
</dbReference>
<evidence type="ECO:0000256" key="2">
    <source>
        <dbReference type="HAMAP-Rule" id="MF_00457"/>
    </source>
</evidence>
<organism evidence="4 5">
    <name type="scientific">Cyclonatronum proteinivorum</name>
    <dbReference type="NCBI Taxonomy" id="1457365"/>
    <lineage>
        <taxon>Bacteria</taxon>
        <taxon>Pseudomonadati</taxon>
        <taxon>Balneolota</taxon>
        <taxon>Balneolia</taxon>
        <taxon>Balneolales</taxon>
        <taxon>Cyclonatronaceae</taxon>
        <taxon>Cyclonatronum</taxon>
    </lineage>
</organism>
<keyword evidence="5" id="KW-1185">Reference proteome</keyword>
<reference evidence="4 5" key="1">
    <citation type="submission" date="2018-03" db="EMBL/GenBank/DDBJ databases">
        <title>Phenotypic and genomic properties of Cyclonatronum proteinivorum gen. nov., sp. nov., a haloalkaliphilic bacteroidete from soda lakes possessing Na+-translocating rhodopsin.</title>
        <authorList>
            <person name="Toshchakov S.V."/>
            <person name="Korzhenkov A."/>
            <person name="Samarov N.I."/>
            <person name="Kublanov I.V."/>
            <person name="Muntyan M.S."/>
            <person name="Sorokin D.Y."/>
        </authorList>
    </citation>
    <scope>NUCLEOTIDE SEQUENCE [LARGE SCALE GENOMIC DNA]</scope>
    <source>
        <strain evidence="4 5">Omega</strain>
    </source>
</reference>
<dbReference type="RefSeq" id="WP_114985326.1">
    <property type="nucleotide sequence ID" value="NZ_CP027806.1"/>
</dbReference>
<gene>
    <name evidence="4" type="ORF">CYPRO_2971</name>
</gene>
<name>A0A345UP06_9BACT</name>
<dbReference type="NCBIfam" id="NF001911">
    <property type="entry name" value="PRK00685.1"/>
    <property type="match status" value="1"/>
</dbReference>
<dbReference type="HAMAP" id="MF_00457">
    <property type="entry name" value="UPF0173"/>
    <property type="match status" value="1"/>
</dbReference>
<evidence type="ECO:0000256" key="1">
    <source>
        <dbReference type="ARBA" id="ARBA00022801"/>
    </source>
</evidence>